<protein>
    <submittedName>
        <fullName evidence="1">Uncharacterized protein</fullName>
    </submittedName>
</protein>
<dbReference type="Proteomes" id="UP000652761">
    <property type="component" value="Unassembled WGS sequence"/>
</dbReference>
<accession>A0A843VL57</accession>
<keyword evidence="2" id="KW-1185">Reference proteome</keyword>
<comment type="caution">
    <text evidence="1">The sequence shown here is derived from an EMBL/GenBank/DDBJ whole genome shotgun (WGS) entry which is preliminary data.</text>
</comment>
<sequence>MNQTGPVDSQGRPVDRYYFLEAENWAKVSCRQVKAICRQIKAVCRQLLFFCVTLSKRAPLYTTMG</sequence>
<evidence type="ECO:0000313" key="2">
    <source>
        <dbReference type="Proteomes" id="UP000652761"/>
    </source>
</evidence>
<proteinExistence type="predicted"/>
<name>A0A843VL57_COLES</name>
<dbReference type="EMBL" id="NMUH01001836">
    <property type="protein sequence ID" value="MQL95796.1"/>
    <property type="molecule type" value="Genomic_DNA"/>
</dbReference>
<reference evidence="1" key="1">
    <citation type="submission" date="2017-07" db="EMBL/GenBank/DDBJ databases">
        <title>Taro Niue Genome Assembly and Annotation.</title>
        <authorList>
            <person name="Atibalentja N."/>
            <person name="Keating K."/>
            <person name="Fields C.J."/>
        </authorList>
    </citation>
    <scope>NUCLEOTIDE SEQUENCE</scope>
    <source>
        <strain evidence="1">Niue_2</strain>
        <tissue evidence="1">Leaf</tissue>
    </source>
</reference>
<evidence type="ECO:0000313" key="1">
    <source>
        <dbReference type="EMBL" id="MQL95796.1"/>
    </source>
</evidence>
<organism evidence="1 2">
    <name type="scientific">Colocasia esculenta</name>
    <name type="common">Wild taro</name>
    <name type="synonym">Arum esculentum</name>
    <dbReference type="NCBI Taxonomy" id="4460"/>
    <lineage>
        <taxon>Eukaryota</taxon>
        <taxon>Viridiplantae</taxon>
        <taxon>Streptophyta</taxon>
        <taxon>Embryophyta</taxon>
        <taxon>Tracheophyta</taxon>
        <taxon>Spermatophyta</taxon>
        <taxon>Magnoliopsida</taxon>
        <taxon>Liliopsida</taxon>
        <taxon>Araceae</taxon>
        <taxon>Aroideae</taxon>
        <taxon>Colocasieae</taxon>
        <taxon>Colocasia</taxon>
    </lineage>
</organism>
<dbReference type="AlphaFoldDB" id="A0A843VL57"/>
<gene>
    <name evidence="1" type="ORF">Taro_028461</name>
</gene>